<dbReference type="OrthoDB" id="364779at2759"/>
<evidence type="ECO:0000259" key="6">
    <source>
        <dbReference type="Pfam" id="PF04884"/>
    </source>
</evidence>
<reference evidence="9" key="1">
    <citation type="journal article" date="2012" name="MBio">
        <title>Comparative genome analysis of Trichophyton rubrum and related dermatophytes reveals candidate genes involved in infection.</title>
        <authorList>
            <person name="Martinez D.A."/>
            <person name="Oliver B.G."/>
            <person name="Graeser Y."/>
            <person name="Goldberg J.M."/>
            <person name="Li W."/>
            <person name="Martinez-Rossi N.M."/>
            <person name="Monod M."/>
            <person name="Shelest E."/>
            <person name="Barton R.C."/>
            <person name="Birch E."/>
            <person name="Brakhage A.A."/>
            <person name="Chen Z."/>
            <person name="Gurr S.J."/>
            <person name="Heiman D."/>
            <person name="Heitman J."/>
            <person name="Kosti I."/>
            <person name="Rossi A."/>
            <person name="Saif S."/>
            <person name="Samalova M."/>
            <person name="Saunders C.W."/>
            <person name="Shea T."/>
            <person name="Summerbell R.C."/>
            <person name="Xu J."/>
            <person name="Young S."/>
            <person name="Zeng Q."/>
            <person name="Birren B.W."/>
            <person name="Cuomo C.A."/>
            <person name="White T.C."/>
        </authorList>
    </citation>
    <scope>NUCLEOTIDE SEQUENCE [LARGE SCALE GENOMIC DNA]</scope>
    <source>
        <strain evidence="9">ATCC MYA-4606 / CBS 127.97</strain>
    </source>
</reference>
<name>F2PMF8_TRIEC</name>
<dbReference type="eggNOG" id="KOG4249">
    <property type="taxonomic scope" value="Eukaryota"/>
</dbReference>
<dbReference type="InterPro" id="IPR006968">
    <property type="entry name" value="RUS_fam"/>
</dbReference>
<dbReference type="VEuPathDB" id="FungiDB:TEQG_02092"/>
<accession>F2PMF8</accession>
<organism evidence="8 9">
    <name type="scientific">Trichophyton equinum (strain ATCC MYA-4606 / CBS 127.97)</name>
    <name type="common">Horse ringworm fungus</name>
    <dbReference type="NCBI Taxonomy" id="559882"/>
    <lineage>
        <taxon>Eukaryota</taxon>
        <taxon>Fungi</taxon>
        <taxon>Dikarya</taxon>
        <taxon>Ascomycota</taxon>
        <taxon>Pezizomycotina</taxon>
        <taxon>Eurotiomycetes</taxon>
        <taxon>Eurotiomycetidae</taxon>
        <taxon>Onygenales</taxon>
        <taxon>Arthrodermataceae</taxon>
        <taxon>Trichophyton</taxon>
    </lineage>
</organism>
<evidence type="ECO:0000256" key="2">
    <source>
        <dbReference type="ARBA" id="ARBA00007558"/>
    </source>
</evidence>
<dbReference type="PANTHER" id="PTHR12770:SF31">
    <property type="entry name" value="RUS FAMILY MEMBER 1"/>
    <property type="match status" value="1"/>
</dbReference>
<dbReference type="AlphaFoldDB" id="F2PMF8"/>
<dbReference type="InterPro" id="IPR055412">
    <property type="entry name" value="UVB_sens_C"/>
</dbReference>
<comment type="similarity">
    <text evidence="2">Belongs to the RUS1 family.</text>
</comment>
<proteinExistence type="inferred from homology"/>
<evidence type="ECO:0000256" key="3">
    <source>
        <dbReference type="ARBA" id="ARBA00022692"/>
    </source>
</evidence>
<evidence type="ECO:0000256" key="5">
    <source>
        <dbReference type="ARBA" id="ARBA00023136"/>
    </source>
</evidence>
<dbReference type="GO" id="GO:0016020">
    <property type="term" value="C:membrane"/>
    <property type="evidence" value="ECO:0007669"/>
    <property type="project" value="UniProtKB-SubCell"/>
</dbReference>
<dbReference type="Proteomes" id="UP000009169">
    <property type="component" value="Unassembled WGS sequence"/>
</dbReference>
<dbReference type="Pfam" id="PF24160">
    <property type="entry name" value="UVB_sens_C"/>
    <property type="match status" value="1"/>
</dbReference>
<feature type="domain" description="Protein root UVB sensitive/RUS" evidence="6">
    <location>
        <begin position="150"/>
        <end position="298"/>
    </location>
</feature>
<feature type="domain" description="Root UVB sensitive protein C-terminal" evidence="7">
    <location>
        <begin position="366"/>
        <end position="484"/>
    </location>
</feature>
<comment type="subcellular location">
    <subcellularLocation>
        <location evidence="1">Membrane</location>
    </subcellularLocation>
</comment>
<dbReference type="Pfam" id="PF04884">
    <property type="entry name" value="UVB_sens_prot"/>
    <property type="match status" value="1"/>
</dbReference>
<gene>
    <name evidence="8" type="ORF">TEQG_02092</name>
</gene>
<dbReference type="PANTHER" id="PTHR12770">
    <property type="entry name" value="RUS1 FAMILY PROTEIN C16ORF58"/>
    <property type="match status" value="1"/>
</dbReference>
<evidence type="ECO:0000259" key="7">
    <source>
        <dbReference type="Pfam" id="PF24160"/>
    </source>
</evidence>
<sequence length="494" mass="53908">MAGHAECGHPRAIPSDINLCSPLSSARDGRHAREQKLRLIPGNQLFPATLLLNKNPIAGGPGSCGSVWMAPATAPELIVKETNEIGTTVKTYRCPSSRLRSKRRSESVEIILPPKLPSSTSYLTSILNVFLPAGYPHSVTDDYIEYQIYESMGRIATILFAHRLGTSLEPECKMYRLAADILNDSAMVLDCLSPIFPKPVRVGLLSLSSVLRALCGVAAGSSKASLSAHFARWGNLGELNAVGSVVVSYITSPLETWIALIVLLIVHLGTNHAAVRAVKMTTLNRQRANIVFSHLFEDNLILTPAETSKEERIFERDGVLRWKAESSGILGTCQIGTSLEQLLLLLPEQADRGALETSRTTSTTMDASTNLTALLELFREEEYILYFGPLSRRGAIVLKAGATAQAQLKAWSHALLVSRHLARKNGTATSCIHEKQGGQGELSPSVSVLSILRDTLQEHTRTFKDRVKRLEHAGWQTDVASLETKPGRRVHVSV</sequence>
<evidence type="ECO:0000256" key="4">
    <source>
        <dbReference type="ARBA" id="ARBA00022989"/>
    </source>
</evidence>
<protein>
    <submittedName>
        <fullName evidence="8">DUF647 domain-containing protein</fullName>
    </submittedName>
</protein>
<evidence type="ECO:0000256" key="1">
    <source>
        <dbReference type="ARBA" id="ARBA00004370"/>
    </source>
</evidence>
<evidence type="ECO:0000313" key="9">
    <source>
        <dbReference type="Proteomes" id="UP000009169"/>
    </source>
</evidence>
<keyword evidence="5" id="KW-0472">Membrane</keyword>
<dbReference type="EMBL" id="DS995725">
    <property type="protein sequence ID" value="EGE03055.1"/>
    <property type="molecule type" value="Genomic_DNA"/>
</dbReference>
<keyword evidence="4" id="KW-1133">Transmembrane helix</keyword>
<evidence type="ECO:0000313" key="8">
    <source>
        <dbReference type="EMBL" id="EGE03055.1"/>
    </source>
</evidence>
<dbReference type="HOGENOM" id="CLU_015325_5_1_1"/>
<keyword evidence="3" id="KW-0812">Transmembrane</keyword>
<keyword evidence="9" id="KW-1185">Reference proteome</keyword>
<dbReference type="InterPro" id="IPR054549">
    <property type="entry name" value="UVB_sens_RUS_dom"/>
</dbReference>